<keyword evidence="1" id="KW-1185">Reference proteome</keyword>
<protein>
    <submittedName>
        <fullName evidence="2">Uncharacterized protein</fullName>
    </submittedName>
</protein>
<name>A0A1I8AB88_9BILA</name>
<sequence>MILNPEHMMLDKMTPAIFKKARIELRRSLKALDETRKVLPYNFELSLVLTEIQLVTELMVLISKLGQFLCMHIKNGGSGDQRSAFSTAHAGVVNLPMTVRTDLANSLLTIRSKFQHTWLSRNIASTLPNALKMFDNLFRALLPPSMQDLGKQLL</sequence>
<proteinExistence type="predicted"/>
<dbReference type="WBParaSite" id="L893_g3814.t1">
    <property type="protein sequence ID" value="L893_g3814.t1"/>
    <property type="gene ID" value="L893_g3814"/>
</dbReference>
<evidence type="ECO:0000313" key="2">
    <source>
        <dbReference type="WBParaSite" id="L893_g3814.t1"/>
    </source>
</evidence>
<organism evidence="1 2">
    <name type="scientific">Steinernema glaseri</name>
    <dbReference type="NCBI Taxonomy" id="37863"/>
    <lineage>
        <taxon>Eukaryota</taxon>
        <taxon>Metazoa</taxon>
        <taxon>Ecdysozoa</taxon>
        <taxon>Nematoda</taxon>
        <taxon>Chromadorea</taxon>
        <taxon>Rhabditida</taxon>
        <taxon>Tylenchina</taxon>
        <taxon>Panagrolaimomorpha</taxon>
        <taxon>Strongyloidoidea</taxon>
        <taxon>Steinernematidae</taxon>
        <taxon>Steinernema</taxon>
    </lineage>
</organism>
<accession>A0A1I8AB88</accession>
<evidence type="ECO:0000313" key="1">
    <source>
        <dbReference type="Proteomes" id="UP000095287"/>
    </source>
</evidence>
<dbReference type="AlphaFoldDB" id="A0A1I8AB88"/>
<dbReference type="Proteomes" id="UP000095287">
    <property type="component" value="Unplaced"/>
</dbReference>
<reference evidence="2" key="1">
    <citation type="submission" date="2016-11" db="UniProtKB">
        <authorList>
            <consortium name="WormBaseParasite"/>
        </authorList>
    </citation>
    <scope>IDENTIFICATION</scope>
</reference>